<dbReference type="SMART" id="SM00086">
    <property type="entry name" value="PAC"/>
    <property type="match status" value="2"/>
</dbReference>
<feature type="domain" description="PAS" evidence="1">
    <location>
        <begin position="7"/>
        <end position="82"/>
    </location>
</feature>
<dbReference type="PROSITE" id="PS50112">
    <property type="entry name" value="PAS"/>
    <property type="match status" value="2"/>
</dbReference>
<dbReference type="Gene3D" id="3.30.450.20">
    <property type="entry name" value="PAS domain"/>
    <property type="match status" value="2"/>
</dbReference>
<dbReference type="PANTHER" id="PTHR44757">
    <property type="entry name" value="DIGUANYLATE CYCLASE DGCP"/>
    <property type="match status" value="1"/>
</dbReference>
<evidence type="ECO:0000313" key="6">
    <source>
        <dbReference type="Proteomes" id="UP000281372"/>
    </source>
</evidence>
<dbReference type="GO" id="GO:0006355">
    <property type="term" value="P:regulation of DNA-templated transcription"/>
    <property type="evidence" value="ECO:0007669"/>
    <property type="project" value="InterPro"/>
</dbReference>
<reference evidence="4 6" key="2">
    <citation type="submission" date="2018-08" db="EMBL/GenBank/DDBJ databases">
        <title>Recombination of ecologically and evolutionarily significant loci maintains genetic cohesion in the Pseudomonas syringae species complex.</title>
        <authorList>
            <person name="Dillon M."/>
            <person name="Thakur S."/>
            <person name="Almeida R.N.D."/>
            <person name="Weir B.S."/>
            <person name="Guttman D.S."/>
        </authorList>
    </citation>
    <scope>NUCLEOTIDE SEQUENCE [LARGE SCALE GENOMIC DNA]</scope>
    <source>
        <strain evidence="4 6">ICMP 2821</strain>
    </source>
</reference>
<dbReference type="EMBL" id="LJPX01000205">
    <property type="protein sequence ID" value="KPW76619.1"/>
    <property type="molecule type" value="Genomic_DNA"/>
</dbReference>
<feature type="domain" description="PAC" evidence="2">
    <location>
        <begin position="83"/>
        <end position="137"/>
    </location>
</feature>
<dbReference type="InterPro" id="IPR000014">
    <property type="entry name" value="PAS"/>
</dbReference>
<dbReference type="InterPro" id="IPR013767">
    <property type="entry name" value="PAS_fold"/>
</dbReference>
<dbReference type="AlphaFoldDB" id="A0A0P9M099"/>
<dbReference type="NCBIfam" id="TIGR00229">
    <property type="entry name" value="sensory_box"/>
    <property type="match status" value="2"/>
</dbReference>
<protein>
    <submittedName>
        <fullName evidence="3">Diguanylate cye</fullName>
    </submittedName>
</protein>
<evidence type="ECO:0000313" key="3">
    <source>
        <dbReference type="EMBL" id="KPW76619.1"/>
    </source>
</evidence>
<feature type="domain" description="PAS" evidence="1">
    <location>
        <begin position="134"/>
        <end position="180"/>
    </location>
</feature>
<dbReference type="Pfam" id="PF13426">
    <property type="entry name" value="PAS_9"/>
    <property type="match status" value="1"/>
</dbReference>
<evidence type="ECO:0000259" key="2">
    <source>
        <dbReference type="PROSITE" id="PS50113"/>
    </source>
</evidence>
<dbReference type="PATRIC" id="fig|86840.3.peg.3058"/>
<name>A0A0P9M099_PSECA</name>
<dbReference type="InterPro" id="IPR001610">
    <property type="entry name" value="PAC"/>
</dbReference>
<reference evidence="3 5" key="1">
    <citation type="submission" date="2015-09" db="EMBL/GenBank/DDBJ databases">
        <title>Genome announcement of multiple Pseudomonas syringae strains.</title>
        <authorList>
            <person name="Thakur S."/>
            <person name="Wang P.W."/>
            <person name="Gong Y."/>
            <person name="Weir B.S."/>
            <person name="Guttman D.S."/>
        </authorList>
    </citation>
    <scope>NUCLEOTIDE SEQUENCE [LARGE SCALE GENOMIC DNA]</scope>
    <source>
        <strain evidence="3 5">ICMP2823</strain>
    </source>
</reference>
<accession>A0A0P9M099</accession>
<dbReference type="InterPro" id="IPR035965">
    <property type="entry name" value="PAS-like_dom_sf"/>
</dbReference>
<dbReference type="Pfam" id="PF00989">
    <property type="entry name" value="PAS"/>
    <property type="match status" value="1"/>
</dbReference>
<comment type="caution">
    <text evidence="3">The sequence shown here is derived from an EMBL/GenBank/DDBJ whole genome shotgun (WGS) entry which is preliminary data.</text>
</comment>
<dbReference type="InterPro" id="IPR052155">
    <property type="entry name" value="Biofilm_reg_signaling"/>
</dbReference>
<dbReference type="CDD" id="cd00130">
    <property type="entry name" value="PAS"/>
    <property type="match status" value="2"/>
</dbReference>
<gene>
    <name evidence="3" type="ORF">ALO81_02166</name>
    <name evidence="4" type="ORF">ALQ64_01113</name>
</gene>
<proteinExistence type="predicted"/>
<dbReference type="EMBL" id="RBOW01000420">
    <property type="protein sequence ID" value="RMN32079.1"/>
    <property type="molecule type" value="Genomic_DNA"/>
</dbReference>
<evidence type="ECO:0000313" key="5">
    <source>
        <dbReference type="Proteomes" id="UP000050564"/>
    </source>
</evidence>
<feature type="domain" description="PAC" evidence="2">
    <location>
        <begin position="205"/>
        <end position="259"/>
    </location>
</feature>
<organism evidence="3 5">
    <name type="scientific">Pseudomonas cannabina</name>
    <dbReference type="NCBI Taxonomy" id="86840"/>
    <lineage>
        <taxon>Bacteria</taxon>
        <taxon>Pseudomonadati</taxon>
        <taxon>Pseudomonadota</taxon>
        <taxon>Gammaproteobacteria</taxon>
        <taxon>Pseudomonadales</taxon>
        <taxon>Pseudomonadaceae</taxon>
        <taxon>Pseudomonas</taxon>
    </lineage>
</organism>
<dbReference type="Proteomes" id="UP000281372">
    <property type="component" value="Unassembled WGS sequence"/>
</dbReference>
<dbReference type="SMART" id="SM00091">
    <property type="entry name" value="PAS"/>
    <property type="match status" value="2"/>
</dbReference>
<dbReference type="SUPFAM" id="SSF55785">
    <property type="entry name" value="PYP-like sensor domain (PAS domain)"/>
    <property type="match status" value="2"/>
</dbReference>
<dbReference type="PROSITE" id="PS50113">
    <property type="entry name" value="PAC"/>
    <property type="match status" value="2"/>
</dbReference>
<dbReference type="Proteomes" id="UP000050564">
    <property type="component" value="Unassembled WGS sequence"/>
</dbReference>
<evidence type="ECO:0000313" key="4">
    <source>
        <dbReference type="EMBL" id="RMN32079.1"/>
    </source>
</evidence>
<dbReference type="InterPro" id="IPR000700">
    <property type="entry name" value="PAS-assoc_C"/>
</dbReference>
<dbReference type="PANTHER" id="PTHR44757:SF2">
    <property type="entry name" value="BIOFILM ARCHITECTURE MAINTENANCE PROTEIN MBAA"/>
    <property type="match status" value="1"/>
</dbReference>
<sequence>MTSSSQRLALLEAVVEQSFNAVLITDAEMTGGGPFIVYVNPAFCAMTGYAAEDLIGVSPRILQGPETDPQIIERMRRCLSERLFFEGSTINYRADGSPYVVEWKISPVRDEAGVVCNFVSVQQNISPRIRAEREQYLLAQALNAALDPIIITDRNSVTVFVNEAFQNITGYSATEIVGQNPGMLRSGKHDEAFYAQFNETLASGEPFRTTFINKRKDGSLFYAEHSISPLRDLEGKITHYVSISPDVTTRMGREQQLLEFAHSDPLTGLDNRRAAEHTLERLINTTRVSGRPSA</sequence>
<evidence type="ECO:0000259" key="1">
    <source>
        <dbReference type="PROSITE" id="PS50112"/>
    </source>
</evidence>